<dbReference type="InterPro" id="IPR000225">
    <property type="entry name" value="Armadillo"/>
</dbReference>
<dbReference type="PANTHER" id="PTHR36983:SF2">
    <property type="entry name" value="DNAJ HOMOLOG SUBFAMILY C MEMBER 13"/>
    <property type="match status" value="1"/>
</dbReference>
<dbReference type="Gene3D" id="1.10.287.110">
    <property type="entry name" value="DnaJ domain"/>
    <property type="match status" value="1"/>
</dbReference>
<dbReference type="InterPro" id="IPR016024">
    <property type="entry name" value="ARM-type_fold"/>
</dbReference>
<dbReference type="Pfam" id="PF00226">
    <property type="entry name" value="DnaJ"/>
    <property type="match status" value="1"/>
</dbReference>
<dbReference type="RefSeq" id="XP_004261233.1">
    <property type="nucleotide sequence ID" value="XM_004261185.1"/>
</dbReference>
<sequence length="1667" mass="187238">MALQSVKPIVMYWALRVTGVLLCSTADENIEKRGKLAVMTRGLPERIFGALVSNLKKGSPLVVHGCVNTFRYIVCEPYSNTTEFSMYKRMMSIISGLGRDVFLLFQSPCISVPHIAGQILRSLVEETDMDEKIKELQDYALLEGITLQYLQTACFAAPKSTTQFLQKHLAIHLLDVFTADHKDSEEMLERIIPKALLAYLDSTDEPPERIEIDEGERKDRLKSGGTGSVMNLGSISSFWKKWNGTRSVSEIRTRQKRMIKQKRNWGMFVFQLHQQHRSADLIWNHQTRQELEEALSSEIRNLKKDQEEGEVAWNHREFLVEYKSLDNEVCVDGCYIKCLLENADLKLSDPKDFFDTLYHRCLFETNRELQALAIQAMGVVYTKFSSDIGGFKDIIHIVSMLKATRSVLLRDRLIGLIRSLLKIEINARKFIDVGGIDLYVELVALVHLQSEHAVIPTQVNLLTNGLTVGEWFYGINFGNGKKEKKGPYTLDELKKLLNDKIITEDVIVWAQGMEDWKSLKDVTVLKWYLLKEDTGVLSPLELCHEIIGTLEDLVTMYPSRDMNGILLRPIPRAKRILSSPRYLPHVVQLLLTASPQLIDIAARLLKNLLEDNPTAQPKFYLTGAFYFALLYSGSNFKEISRLLAATHRQQRVGDSVELSVVRGMLPASLVTTLDRSSDEFAARFVGEVATPEIRWGSKMRSVLIDTISQHLGDFPSRLGINPLAVYSHVPIAPIVYEELKGELYCGKVYLKQLCNEDEYPDYFIADPVGLLQSILRTWVEMEDEPKKMSQEEAKKVLGVEDFEDKNKLRKAYFKLAQKYHPDRNPEGRDMFEKVNVAYTQLSEAGPEDNEEKIDLILHSQCILYEKCGEALSPYKYAGYALLVPCLQDSNRRSRALQLVYLTIRASTLNIQELSRLGGMQILLKLLDELCVSIVETKVTAIRYILRASAVASKYSQSLSEIKKSNTLFGNVKTCLGSEMLGVVEASLECVTCFSTDTEMRIEMFNKNYLGLLVKRILSFDPTLDASDQQSIHQMKNAIAGMSLLALKALVKIEENSEETKAVFSLFTFPLGMMMRTNPVGDVLTAITSTTQTPYLIWNNKTRGELSDYIDAHLSDTAEWSPKEYSGFRFLSLANELVIFGVYVRLFNEQIRVCEKLANPLAFLKSAIDRKDLTSEWLQEKVKAIANVLEQYQVATEFCEDEKMLEGLFEMMKEEPDDLIVQGFVFRSVKRLVSTTACVEIIAKSRVLPKFLILLHPATFLDQVIPLVQALFSVVTGLQQGILKGGLLYLLNHFVSGIDLEQRVLVAQLIGKMAATPSVGPKVTLSLGKFFPPSIVNAMKLDAKGAVVLLDSTAETPELIWNPEMKSDVGEFIRKMTQAFHSKQACDVSVKWSIPDGFSFGYKELENETCVGGVFIRVMNQNPSCPLTHPNLFTDGLFTKFAEYASENDEENTTVIAKTIALFFTNQPNNMEYVATSGHLSKVVEILKTKPSLNVFVILQVIVSNASCKEKLIEANAVPLVVICLGRLQKDTQIVATVFRALTTGMQCKGIMCYVPHLLDEMVQKAIFMVLDGNMDENLGNSAEEVKALVVDALQNALQDSTHGQQLNEVLMTQPSWEQYSTQKHGLFLSGTSAIAGYIAGPATSGAVGLLTAAEDASVKRPDLPPDF</sequence>
<dbReference type="PROSITE" id="PS50076">
    <property type="entry name" value="DNAJ_2"/>
    <property type="match status" value="1"/>
</dbReference>
<dbReference type="FunFam" id="1.10.287.110:FF:000007">
    <property type="entry name" value="DnaJ (Hsp40) homolog, subfamily C, member 13"/>
    <property type="match status" value="1"/>
</dbReference>
<dbReference type="InterPro" id="IPR036869">
    <property type="entry name" value="J_dom_sf"/>
</dbReference>
<evidence type="ECO:0000313" key="3">
    <source>
        <dbReference type="EMBL" id="ELP94462.1"/>
    </source>
</evidence>
<dbReference type="Pfam" id="PF19432">
    <property type="entry name" value="RME-8_N"/>
    <property type="match status" value="1"/>
</dbReference>
<dbReference type="Gene3D" id="1.25.10.10">
    <property type="entry name" value="Leucine-rich Repeat Variant"/>
    <property type="match status" value="1"/>
</dbReference>
<keyword evidence="1" id="KW-0732">Signal</keyword>
<dbReference type="KEGG" id="eiv:EIN_047550"/>
<dbReference type="InterPro" id="IPR045802">
    <property type="entry name" value="GRV2/DNAJC13_N"/>
</dbReference>
<dbReference type="GO" id="GO:0006898">
    <property type="term" value="P:receptor-mediated endocytosis"/>
    <property type="evidence" value="ECO:0007669"/>
    <property type="project" value="TreeGrafter"/>
</dbReference>
<reference evidence="3 4" key="1">
    <citation type="submission" date="2012-10" db="EMBL/GenBank/DDBJ databases">
        <authorList>
            <person name="Zafar N."/>
            <person name="Inman J."/>
            <person name="Hall N."/>
            <person name="Lorenzi H."/>
            <person name="Caler E."/>
        </authorList>
    </citation>
    <scope>NUCLEOTIDE SEQUENCE [LARGE SCALE GENOMIC DNA]</scope>
    <source>
        <strain evidence="3 4">IP1</strain>
    </source>
</reference>
<dbReference type="GO" id="GO:0010008">
    <property type="term" value="C:endosome membrane"/>
    <property type="evidence" value="ECO:0007669"/>
    <property type="project" value="TreeGrafter"/>
</dbReference>
<dbReference type="CDD" id="cd06257">
    <property type="entry name" value="DnaJ"/>
    <property type="match status" value="1"/>
</dbReference>
<evidence type="ECO:0000256" key="1">
    <source>
        <dbReference type="SAM" id="SignalP"/>
    </source>
</evidence>
<dbReference type="OrthoDB" id="28117at2759"/>
<proteinExistence type="predicted"/>
<dbReference type="InterPro" id="IPR025640">
    <property type="entry name" value="GYF_2"/>
</dbReference>
<feature type="non-terminal residue" evidence="3">
    <location>
        <position position="1"/>
    </location>
</feature>
<dbReference type="GeneID" id="14893448"/>
<evidence type="ECO:0000313" key="4">
    <source>
        <dbReference type="Proteomes" id="UP000014680"/>
    </source>
</evidence>
<dbReference type="InterPro" id="IPR001623">
    <property type="entry name" value="DnaJ_domain"/>
</dbReference>
<dbReference type="Pfam" id="PF14237">
    <property type="entry name" value="GYF_2"/>
    <property type="match status" value="1"/>
</dbReference>
<dbReference type="VEuPathDB" id="AmoebaDB:EIN_047550"/>
<gene>
    <name evidence="3" type="ORF">EIN_047550</name>
</gene>
<feature type="chain" id="PRO_5001980555" evidence="1">
    <location>
        <begin position="20"/>
        <end position="1667"/>
    </location>
</feature>
<organism evidence="3 4">
    <name type="scientific">Entamoeba invadens IP1</name>
    <dbReference type="NCBI Taxonomy" id="370355"/>
    <lineage>
        <taxon>Eukaryota</taxon>
        <taxon>Amoebozoa</taxon>
        <taxon>Evosea</taxon>
        <taxon>Archamoebae</taxon>
        <taxon>Mastigamoebida</taxon>
        <taxon>Entamoebidae</taxon>
        <taxon>Entamoeba</taxon>
    </lineage>
</organism>
<evidence type="ECO:0000259" key="2">
    <source>
        <dbReference type="PROSITE" id="PS50076"/>
    </source>
</evidence>
<dbReference type="PANTHER" id="PTHR36983">
    <property type="entry name" value="DNAJ HOMOLOG SUBFAMILY C MEMBER 13"/>
    <property type="match status" value="1"/>
</dbReference>
<accession>A0A0A1UG65</accession>
<dbReference type="GO" id="GO:0007032">
    <property type="term" value="P:endosome organization"/>
    <property type="evidence" value="ECO:0007669"/>
    <property type="project" value="InterPro"/>
</dbReference>
<dbReference type="Proteomes" id="UP000014680">
    <property type="component" value="Unassembled WGS sequence"/>
</dbReference>
<protein>
    <submittedName>
        <fullName evidence="3">DnaJ domain containing protein</fullName>
    </submittedName>
</protein>
<dbReference type="SMART" id="SM00271">
    <property type="entry name" value="DnaJ"/>
    <property type="match status" value="1"/>
</dbReference>
<feature type="domain" description="J" evidence="2">
    <location>
        <begin position="792"/>
        <end position="857"/>
    </location>
</feature>
<dbReference type="InterPro" id="IPR011989">
    <property type="entry name" value="ARM-like"/>
</dbReference>
<dbReference type="SUPFAM" id="SSF48371">
    <property type="entry name" value="ARM repeat"/>
    <property type="match status" value="2"/>
</dbReference>
<dbReference type="SUPFAM" id="SSF46565">
    <property type="entry name" value="Chaperone J-domain"/>
    <property type="match status" value="1"/>
</dbReference>
<dbReference type="SMART" id="SM00185">
    <property type="entry name" value="ARM"/>
    <property type="match status" value="3"/>
</dbReference>
<dbReference type="EMBL" id="KB206215">
    <property type="protein sequence ID" value="ELP94462.1"/>
    <property type="molecule type" value="Genomic_DNA"/>
</dbReference>
<feature type="signal peptide" evidence="1">
    <location>
        <begin position="1"/>
        <end position="19"/>
    </location>
</feature>
<dbReference type="GO" id="GO:2000641">
    <property type="term" value="P:regulation of early endosome to late endosome transport"/>
    <property type="evidence" value="ECO:0007669"/>
    <property type="project" value="InterPro"/>
</dbReference>
<dbReference type="InterPro" id="IPR044978">
    <property type="entry name" value="GRV2/DNAJC13"/>
</dbReference>
<name>A0A0A1UG65_ENTIV</name>
<keyword evidence="4" id="KW-1185">Reference proteome</keyword>
<dbReference type="OMA" id="IGMLERX"/>